<keyword evidence="2" id="KW-1185">Reference proteome</keyword>
<name>A0A9D4J6A6_DREPO</name>
<gene>
    <name evidence="1" type="ORF">DPMN_153685</name>
</gene>
<reference evidence="1" key="2">
    <citation type="submission" date="2020-11" db="EMBL/GenBank/DDBJ databases">
        <authorList>
            <person name="McCartney M.A."/>
            <person name="Auch B."/>
            <person name="Kono T."/>
            <person name="Mallez S."/>
            <person name="Becker A."/>
            <person name="Gohl D.M."/>
            <person name="Silverstein K.A.T."/>
            <person name="Koren S."/>
            <person name="Bechman K.B."/>
            <person name="Herman A."/>
            <person name="Abrahante J.E."/>
            <person name="Garbe J."/>
        </authorList>
    </citation>
    <scope>NUCLEOTIDE SEQUENCE</scope>
    <source>
        <strain evidence="1">Duluth1</strain>
        <tissue evidence="1">Whole animal</tissue>
    </source>
</reference>
<reference evidence="1" key="1">
    <citation type="journal article" date="2019" name="bioRxiv">
        <title>The Genome of the Zebra Mussel, Dreissena polymorpha: A Resource for Invasive Species Research.</title>
        <authorList>
            <person name="McCartney M.A."/>
            <person name="Auch B."/>
            <person name="Kono T."/>
            <person name="Mallez S."/>
            <person name="Zhang Y."/>
            <person name="Obille A."/>
            <person name="Becker A."/>
            <person name="Abrahante J.E."/>
            <person name="Garbe J."/>
            <person name="Badalamenti J.P."/>
            <person name="Herman A."/>
            <person name="Mangelson H."/>
            <person name="Liachko I."/>
            <person name="Sullivan S."/>
            <person name="Sone E.D."/>
            <person name="Koren S."/>
            <person name="Silverstein K.A.T."/>
            <person name="Beckman K.B."/>
            <person name="Gohl D.M."/>
        </authorList>
    </citation>
    <scope>NUCLEOTIDE SEQUENCE</scope>
    <source>
        <strain evidence="1">Duluth1</strain>
        <tissue evidence="1">Whole animal</tissue>
    </source>
</reference>
<organism evidence="1 2">
    <name type="scientific">Dreissena polymorpha</name>
    <name type="common">Zebra mussel</name>
    <name type="synonym">Mytilus polymorpha</name>
    <dbReference type="NCBI Taxonomy" id="45954"/>
    <lineage>
        <taxon>Eukaryota</taxon>
        <taxon>Metazoa</taxon>
        <taxon>Spiralia</taxon>
        <taxon>Lophotrochozoa</taxon>
        <taxon>Mollusca</taxon>
        <taxon>Bivalvia</taxon>
        <taxon>Autobranchia</taxon>
        <taxon>Heteroconchia</taxon>
        <taxon>Euheterodonta</taxon>
        <taxon>Imparidentia</taxon>
        <taxon>Neoheterodontei</taxon>
        <taxon>Myida</taxon>
        <taxon>Dreissenoidea</taxon>
        <taxon>Dreissenidae</taxon>
        <taxon>Dreissena</taxon>
    </lineage>
</organism>
<evidence type="ECO:0000313" key="2">
    <source>
        <dbReference type="Proteomes" id="UP000828390"/>
    </source>
</evidence>
<protein>
    <submittedName>
        <fullName evidence="1">Uncharacterized protein</fullName>
    </submittedName>
</protein>
<accession>A0A9D4J6A6</accession>
<evidence type="ECO:0000313" key="1">
    <source>
        <dbReference type="EMBL" id="KAH3800060.1"/>
    </source>
</evidence>
<proteinExistence type="predicted"/>
<dbReference type="AlphaFoldDB" id="A0A9D4J6A6"/>
<sequence length="85" mass="9604">MIAPIFGNHDVTTTQPVVTAQIVKFVSRMQIVHLICYPAWAVLVNQKAAQRMTIAMATILRVSLAHAFVNMDLEEWKKHVFLSLV</sequence>
<comment type="caution">
    <text evidence="1">The sequence shown here is derived from an EMBL/GenBank/DDBJ whole genome shotgun (WGS) entry which is preliminary data.</text>
</comment>
<dbReference type="EMBL" id="JAIWYP010000007">
    <property type="protein sequence ID" value="KAH3800060.1"/>
    <property type="molecule type" value="Genomic_DNA"/>
</dbReference>
<dbReference type="Proteomes" id="UP000828390">
    <property type="component" value="Unassembled WGS sequence"/>
</dbReference>